<dbReference type="RefSeq" id="XP_012767880.1">
    <property type="nucleotide sequence ID" value="XM_012912426.1"/>
</dbReference>
<dbReference type="AlphaFoldDB" id="A0A061D9V1"/>
<evidence type="ECO:0000313" key="1">
    <source>
        <dbReference type="EMBL" id="CDR95694.1"/>
    </source>
</evidence>
<dbReference type="Proteomes" id="UP000033188">
    <property type="component" value="Chromosome 2"/>
</dbReference>
<dbReference type="OMA" id="NDAGWAF"/>
<dbReference type="VEuPathDB" id="PiroplasmaDB:BBBOND_0208480"/>
<reference evidence="2" key="1">
    <citation type="submission" date="2014-06" db="EMBL/GenBank/DDBJ databases">
        <authorList>
            <person name="Aslett M."/>
            <person name="De Silva N."/>
        </authorList>
    </citation>
    <scope>NUCLEOTIDE SEQUENCE [LARGE SCALE GENOMIC DNA]</scope>
    <source>
        <strain evidence="2">Bond</strain>
    </source>
</reference>
<organism evidence="1 2">
    <name type="scientific">Babesia bigemina</name>
    <dbReference type="NCBI Taxonomy" id="5866"/>
    <lineage>
        <taxon>Eukaryota</taxon>
        <taxon>Sar</taxon>
        <taxon>Alveolata</taxon>
        <taxon>Apicomplexa</taxon>
        <taxon>Aconoidasida</taxon>
        <taxon>Piroplasmida</taxon>
        <taxon>Babesiidae</taxon>
        <taxon>Babesia</taxon>
    </lineage>
</organism>
<dbReference type="InterPro" id="IPR035979">
    <property type="entry name" value="RBD_domain_sf"/>
</dbReference>
<dbReference type="InterPro" id="IPR012677">
    <property type="entry name" value="Nucleotide-bd_a/b_plait_sf"/>
</dbReference>
<protein>
    <submittedName>
        <fullName evidence="1">RNA-binding protein 38</fullName>
    </submittedName>
</protein>
<dbReference type="GeneID" id="24564235"/>
<gene>
    <name evidence="1" type="ORF">BBBOND_0208480</name>
</gene>
<dbReference type="OrthoDB" id="372632at2759"/>
<dbReference type="KEGG" id="bbig:BBBOND_0208480"/>
<keyword evidence="2" id="KW-1185">Reference proteome</keyword>
<dbReference type="SUPFAM" id="SSF54928">
    <property type="entry name" value="RNA-binding domain, RBD"/>
    <property type="match status" value="1"/>
</dbReference>
<name>A0A061D9V1_BABBI</name>
<proteinExistence type="predicted"/>
<dbReference type="Gene3D" id="3.30.70.330">
    <property type="match status" value="1"/>
</dbReference>
<sequence length="90" mass="9917">MAAGKAQEKYSRCTSQGRIDPNSRMFIMGIPTHVDTSSLRSEIENFGDVEVYMCENCPNDAGWAFVGFTTRDAVNRVCRVVKASPMHVGA</sequence>
<accession>A0A061D9V1</accession>
<dbReference type="EMBL" id="LK391708">
    <property type="protein sequence ID" value="CDR95694.1"/>
    <property type="molecule type" value="Genomic_DNA"/>
</dbReference>
<dbReference type="GO" id="GO:0003676">
    <property type="term" value="F:nucleic acid binding"/>
    <property type="evidence" value="ECO:0007669"/>
    <property type="project" value="InterPro"/>
</dbReference>
<evidence type="ECO:0000313" key="2">
    <source>
        <dbReference type="Proteomes" id="UP000033188"/>
    </source>
</evidence>